<dbReference type="Proteomes" id="UP000789375">
    <property type="component" value="Unassembled WGS sequence"/>
</dbReference>
<dbReference type="EMBL" id="CAJVPP010000703">
    <property type="protein sequence ID" value="CAG8505504.1"/>
    <property type="molecule type" value="Genomic_DNA"/>
</dbReference>
<name>A0A9N9F2I1_FUNMO</name>
<protein>
    <submittedName>
        <fullName evidence="1">8844_t:CDS:1</fullName>
    </submittedName>
</protein>
<dbReference type="AlphaFoldDB" id="A0A9N9F2I1"/>
<comment type="caution">
    <text evidence="1">The sequence shown here is derived from an EMBL/GenBank/DDBJ whole genome shotgun (WGS) entry which is preliminary data.</text>
</comment>
<sequence>SSIIFSSGIAICIRKDKDDETILSDIDEKFDAQLVEQQSEFQLEKVVVLLMIAAESAERYERLSASFP</sequence>
<organism evidence="1 2">
    <name type="scientific">Funneliformis mosseae</name>
    <name type="common">Endomycorrhizal fungus</name>
    <name type="synonym">Glomus mosseae</name>
    <dbReference type="NCBI Taxonomy" id="27381"/>
    <lineage>
        <taxon>Eukaryota</taxon>
        <taxon>Fungi</taxon>
        <taxon>Fungi incertae sedis</taxon>
        <taxon>Mucoromycota</taxon>
        <taxon>Glomeromycotina</taxon>
        <taxon>Glomeromycetes</taxon>
        <taxon>Glomerales</taxon>
        <taxon>Glomeraceae</taxon>
        <taxon>Funneliformis</taxon>
    </lineage>
</organism>
<reference evidence="1" key="1">
    <citation type="submission" date="2021-06" db="EMBL/GenBank/DDBJ databases">
        <authorList>
            <person name="Kallberg Y."/>
            <person name="Tangrot J."/>
            <person name="Rosling A."/>
        </authorList>
    </citation>
    <scope>NUCLEOTIDE SEQUENCE</scope>
    <source>
        <strain evidence="1">87-6 pot B 2015</strain>
    </source>
</reference>
<proteinExistence type="predicted"/>
<evidence type="ECO:0000313" key="2">
    <source>
        <dbReference type="Proteomes" id="UP000789375"/>
    </source>
</evidence>
<gene>
    <name evidence="1" type="ORF">FMOSSE_LOCUS4263</name>
</gene>
<evidence type="ECO:0000313" key="1">
    <source>
        <dbReference type="EMBL" id="CAG8505504.1"/>
    </source>
</evidence>
<keyword evidence="2" id="KW-1185">Reference proteome</keyword>
<feature type="non-terminal residue" evidence="1">
    <location>
        <position position="68"/>
    </location>
</feature>
<accession>A0A9N9F2I1</accession>